<organism evidence="2 3">
    <name type="scientific">Shouchella xiaoxiensis</name>
    <dbReference type="NCBI Taxonomy" id="766895"/>
    <lineage>
        <taxon>Bacteria</taxon>
        <taxon>Bacillati</taxon>
        <taxon>Bacillota</taxon>
        <taxon>Bacilli</taxon>
        <taxon>Bacillales</taxon>
        <taxon>Bacillaceae</taxon>
        <taxon>Shouchella</taxon>
    </lineage>
</organism>
<dbReference type="Proteomes" id="UP001179280">
    <property type="component" value="Unassembled WGS sequence"/>
</dbReference>
<keyword evidence="1" id="KW-1133">Transmembrane helix</keyword>
<accession>A0ABS2SXW6</accession>
<proteinExistence type="predicted"/>
<comment type="caution">
    <text evidence="2">The sequence shown here is derived from an EMBL/GenBank/DDBJ whole genome shotgun (WGS) entry which is preliminary data.</text>
</comment>
<dbReference type="EMBL" id="JAFBCV010000013">
    <property type="protein sequence ID" value="MBM7840379.1"/>
    <property type="molecule type" value="Genomic_DNA"/>
</dbReference>
<keyword evidence="2" id="KW-0131">Cell cycle</keyword>
<evidence type="ECO:0000313" key="2">
    <source>
        <dbReference type="EMBL" id="MBM7840379.1"/>
    </source>
</evidence>
<keyword evidence="2" id="KW-0132">Cell division</keyword>
<name>A0ABS2SXW6_9BACI</name>
<feature type="transmembrane region" description="Helical" evidence="1">
    <location>
        <begin position="29"/>
        <end position="45"/>
    </location>
</feature>
<sequence>MKKLEFSQLIACTVFLLFVVFLQDIPYSILWFSLLLGINIALFVIRKKKQKQST</sequence>
<evidence type="ECO:0000256" key="1">
    <source>
        <dbReference type="SAM" id="Phobius"/>
    </source>
</evidence>
<keyword evidence="1" id="KW-0472">Membrane</keyword>
<keyword evidence="1" id="KW-0812">Transmembrane</keyword>
<evidence type="ECO:0000313" key="3">
    <source>
        <dbReference type="Proteomes" id="UP001179280"/>
    </source>
</evidence>
<dbReference type="GO" id="GO:0051301">
    <property type="term" value="P:cell division"/>
    <property type="evidence" value="ECO:0007669"/>
    <property type="project" value="UniProtKB-KW"/>
</dbReference>
<feature type="transmembrane region" description="Helical" evidence="1">
    <location>
        <begin position="7"/>
        <end position="23"/>
    </location>
</feature>
<keyword evidence="3" id="KW-1185">Reference proteome</keyword>
<reference evidence="2" key="1">
    <citation type="submission" date="2021-01" db="EMBL/GenBank/DDBJ databases">
        <title>Genomic Encyclopedia of Type Strains, Phase IV (KMG-IV): sequencing the most valuable type-strain genomes for metagenomic binning, comparative biology and taxonomic classification.</title>
        <authorList>
            <person name="Goeker M."/>
        </authorList>
    </citation>
    <scope>NUCLEOTIDE SEQUENCE</scope>
    <source>
        <strain evidence="2">DSM 21943</strain>
    </source>
</reference>
<dbReference type="RefSeq" id="WP_158332289.1">
    <property type="nucleotide sequence ID" value="NZ_JAFBCV010000013.1"/>
</dbReference>
<gene>
    <name evidence="2" type="ORF">JOC54_003660</name>
</gene>
<protein>
    <submittedName>
        <fullName evidence="2">Cell division protein FtsW (Lipid II flippase)</fullName>
    </submittedName>
</protein>